<name>A0AAU7XAM7_9HYPH</name>
<evidence type="ECO:0000313" key="3">
    <source>
        <dbReference type="EMBL" id="XBY45149.1"/>
    </source>
</evidence>
<dbReference type="InterPro" id="IPR022789">
    <property type="entry name" value="ParD"/>
</dbReference>
<dbReference type="RefSeq" id="WP_407050239.1">
    <property type="nucleotide sequence ID" value="NZ_CP158568.1"/>
</dbReference>
<dbReference type="AlphaFoldDB" id="A0AAU7XAM7"/>
<organism evidence="3">
    <name type="scientific">Methyloraptor flagellatus</name>
    <dbReference type="NCBI Taxonomy" id="3162530"/>
    <lineage>
        <taxon>Bacteria</taxon>
        <taxon>Pseudomonadati</taxon>
        <taxon>Pseudomonadota</taxon>
        <taxon>Alphaproteobacteria</taxon>
        <taxon>Hyphomicrobiales</taxon>
        <taxon>Ancalomicrobiaceae</taxon>
        <taxon>Methyloraptor</taxon>
    </lineage>
</organism>
<dbReference type="InterPro" id="IPR010985">
    <property type="entry name" value="Ribbon_hlx_hlx"/>
</dbReference>
<dbReference type="PANTHER" id="PTHR36582">
    <property type="entry name" value="ANTITOXIN PARD"/>
    <property type="match status" value="1"/>
</dbReference>
<proteinExistence type="inferred from homology"/>
<dbReference type="SUPFAM" id="SSF47598">
    <property type="entry name" value="Ribbon-helix-helix"/>
    <property type="match status" value="1"/>
</dbReference>
<dbReference type="InterPro" id="IPR038296">
    <property type="entry name" value="ParD_sf"/>
</dbReference>
<dbReference type="GO" id="GO:0006355">
    <property type="term" value="P:regulation of DNA-templated transcription"/>
    <property type="evidence" value="ECO:0007669"/>
    <property type="project" value="InterPro"/>
</dbReference>
<dbReference type="PANTHER" id="PTHR36582:SF2">
    <property type="entry name" value="ANTITOXIN PARD"/>
    <property type="match status" value="1"/>
</dbReference>
<accession>A0AAU7XAM7</accession>
<dbReference type="EMBL" id="CP158568">
    <property type="protein sequence ID" value="XBY45149.1"/>
    <property type="molecule type" value="Genomic_DNA"/>
</dbReference>
<dbReference type="Pfam" id="PF03693">
    <property type="entry name" value="ParD_antitoxin"/>
    <property type="match status" value="1"/>
</dbReference>
<sequence length="85" mass="9402">MKLNVALSDDLAAFVEAKVASGRYGTSADVVREALRLMEFAEARAEDRIMTLREQWDEGIASGDAGEIDFEVLKREARRRLGAEG</sequence>
<reference evidence="3" key="1">
    <citation type="submission" date="2024-06" db="EMBL/GenBank/DDBJ databases">
        <title>Methylostella associata gen. nov., sp. nov., a novel Ancalomicrobiaceae-affiliated facultatively methylotrophic bacteria that feed on methanotrophs of the genus Methylococcus.</title>
        <authorList>
            <person name="Saltykova V."/>
            <person name="Danilova O.V."/>
            <person name="Oshkin I.Y."/>
            <person name="Belova S.E."/>
            <person name="Pimenov N.V."/>
            <person name="Dedysh S.N."/>
        </authorList>
    </citation>
    <scope>NUCLEOTIDE SEQUENCE</scope>
    <source>
        <strain evidence="3">S20</strain>
    </source>
</reference>
<protein>
    <submittedName>
        <fullName evidence="3">Type II toxin-antitoxin system ParD family antitoxin</fullName>
    </submittedName>
</protein>
<comment type="similarity">
    <text evidence="1">Belongs to the ParD antitoxin family.</text>
</comment>
<evidence type="ECO:0000256" key="2">
    <source>
        <dbReference type="ARBA" id="ARBA00022649"/>
    </source>
</evidence>
<keyword evidence="2" id="KW-1277">Toxin-antitoxin system</keyword>
<dbReference type="Gene3D" id="6.10.10.120">
    <property type="entry name" value="Antitoxin ParD1-like"/>
    <property type="match status" value="1"/>
</dbReference>
<dbReference type="NCBIfam" id="TIGR02606">
    <property type="entry name" value="antidote_CC2985"/>
    <property type="match status" value="1"/>
</dbReference>
<gene>
    <name evidence="3" type="ORF">ABS361_02310</name>
</gene>
<dbReference type="KEGG" id="mflg:ABS361_02310"/>
<evidence type="ECO:0000256" key="1">
    <source>
        <dbReference type="ARBA" id="ARBA00008580"/>
    </source>
</evidence>